<dbReference type="Pfam" id="PF00857">
    <property type="entry name" value="Isochorismatase"/>
    <property type="match status" value="1"/>
</dbReference>
<evidence type="ECO:0000313" key="4">
    <source>
        <dbReference type="EMBL" id="GAA4507886.1"/>
    </source>
</evidence>
<proteinExistence type="predicted"/>
<evidence type="ECO:0000259" key="3">
    <source>
        <dbReference type="Pfam" id="PF00857"/>
    </source>
</evidence>
<dbReference type="InterPro" id="IPR000868">
    <property type="entry name" value="Isochorismatase-like_dom"/>
</dbReference>
<name>A0ABP8QQR1_9ACTN</name>
<reference evidence="5" key="1">
    <citation type="journal article" date="2019" name="Int. J. Syst. Evol. Microbiol.">
        <title>The Global Catalogue of Microorganisms (GCM) 10K type strain sequencing project: providing services to taxonomists for standard genome sequencing and annotation.</title>
        <authorList>
            <consortium name="The Broad Institute Genomics Platform"/>
            <consortium name="The Broad Institute Genome Sequencing Center for Infectious Disease"/>
            <person name="Wu L."/>
            <person name="Ma J."/>
        </authorList>
    </citation>
    <scope>NUCLEOTIDE SEQUENCE [LARGE SCALE GENOMIC DNA]</scope>
    <source>
        <strain evidence="5">JCM 17933</strain>
    </source>
</reference>
<dbReference type="SUPFAM" id="SSF52499">
    <property type="entry name" value="Isochorismatase-like hydrolases"/>
    <property type="match status" value="1"/>
</dbReference>
<organism evidence="4 5">
    <name type="scientific">Actinoallomurus oryzae</name>
    <dbReference type="NCBI Taxonomy" id="502180"/>
    <lineage>
        <taxon>Bacteria</taxon>
        <taxon>Bacillati</taxon>
        <taxon>Actinomycetota</taxon>
        <taxon>Actinomycetes</taxon>
        <taxon>Streptosporangiales</taxon>
        <taxon>Thermomonosporaceae</taxon>
        <taxon>Actinoallomurus</taxon>
    </lineage>
</organism>
<dbReference type="RefSeq" id="WP_345470674.1">
    <property type="nucleotide sequence ID" value="NZ_BAABHF010000042.1"/>
</dbReference>
<dbReference type="PANTHER" id="PTHR43540">
    <property type="entry name" value="PEROXYUREIDOACRYLATE/UREIDOACRYLATE AMIDOHYDROLASE-RELATED"/>
    <property type="match status" value="1"/>
</dbReference>
<comment type="caution">
    <text evidence="4">The sequence shown here is derived from an EMBL/GenBank/DDBJ whole genome shotgun (WGS) entry which is preliminary data.</text>
</comment>
<keyword evidence="5" id="KW-1185">Reference proteome</keyword>
<evidence type="ECO:0000256" key="2">
    <source>
        <dbReference type="SAM" id="MobiDB-lite"/>
    </source>
</evidence>
<feature type="compositionally biased region" description="Basic and acidic residues" evidence="2">
    <location>
        <begin position="1"/>
        <end position="19"/>
    </location>
</feature>
<keyword evidence="1" id="KW-0378">Hydrolase</keyword>
<evidence type="ECO:0000313" key="5">
    <source>
        <dbReference type="Proteomes" id="UP001500503"/>
    </source>
</evidence>
<evidence type="ECO:0000256" key="1">
    <source>
        <dbReference type="ARBA" id="ARBA00022801"/>
    </source>
</evidence>
<protein>
    <submittedName>
        <fullName evidence="4">Isochorismatase family protein</fullName>
    </submittedName>
</protein>
<dbReference type="InterPro" id="IPR036380">
    <property type="entry name" value="Isochorismatase-like_sf"/>
</dbReference>
<feature type="domain" description="Isochorismatase-like" evidence="3">
    <location>
        <begin position="59"/>
        <end position="241"/>
    </location>
</feature>
<dbReference type="PANTHER" id="PTHR43540:SF1">
    <property type="entry name" value="ISOCHORISMATASE HYDROLASE"/>
    <property type="match status" value="1"/>
</dbReference>
<feature type="region of interest" description="Disordered" evidence="2">
    <location>
        <begin position="1"/>
        <end position="29"/>
    </location>
</feature>
<dbReference type="Gene3D" id="3.40.50.850">
    <property type="entry name" value="Isochorismatase-like"/>
    <property type="match status" value="1"/>
</dbReference>
<dbReference type="EMBL" id="BAABHF010000042">
    <property type="protein sequence ID" value="GAA4507886.1"/>
    <property type="molecule type" value="Genomic_DNA"/>
</dbReference>
<gene>
    <name evidence="4" type="ORF">GCM10023191_066900</name>
</gene>
<accession>A0ABP8QQR1</accession>
<dbReference type="Proteomes" id="UP001500503">
    <property type="component" value="Unassembled WGS sequence"/>
</dbReference>
<sequence>MSERSERIDEHSAPGHSPDEGGLIGEPYRPWADVITDDDERRYAAAGFGKPVGTGKRPALLIIDVQYRTVGDTPKPFFDSLADYPTSCGDVGWDAVGRIGELLGVFRERELPVIYPHVAPKESYDAGRLGAKVPAIMGIPPQGYRFVEEVAPRDGDILLPKRHPSAFFATPLVSYLVDLGVDSLVVTGCTTSGCVRSTVVDAFAYNFRVTVPAEAVYDRTPTVHQANLFDMAQKYADVRPVAEVVEAVRGVEST</sequence>
<dbReference type="InterPro" id="IPR050272">
    <property type="entry name" value="Isochorismatase-like_hydrls"/>
</dbReference>